<dbReference type="InterPro" id="IPR043472">
    <property type="entry name" value="Macro_dom-like"/>
</dbReference>
<proteinExistence type="predicted"/>
<protein>
    <submittedName>
        <fullName evidence="1">Uncharacterized protein</fullName>
    </submittedName>
</protein>
<sequence length="46" mass="5294">MEIVYNNNFKRVLLPKPGCSNGGLNWDVIGPMLNDILDDRIHIIER</sequence>
<name>A0A2I6PFE9_9CAUD</name>
<organism evidence="1 2">
    <name type="scientific">Proteus phage phiP4-3</name>
    <dbReference type="NCBI Taxonomy" id="2065203"/>
    <lineage>
        <taxon>Viruses</taxon>
        <taxon>Duplodnaviria</taxon>
        <taxon>Heunggongvirae</taxon>
        <taxon>Uroviricota</taxon>
        <taxon>Caudoviricetes</taxon>
        <taxon>Pantevenvirales</taxon>
        <taxon>Straboviridae</taxon>
        <taxon>Bragavirus</taxon>
        <taxon>Bragavirus p43</taxon>
    </lineage>
</organism>
<dbReference type="Gene3D" id="3.40.220.10">
    <property type="entry name" value="Leucine Aminopeptidase, subunit E, domain 1"/>
    <property type="match status" value="1"/>
</dbReference>
<dbReference type="EMBL" id="MG696114">
    <property type="protein sequence ID" value="AUM58450.1"/>
    <property type="molecule type" value="Genomic_DNA"/>
</dbReference>
<dbReference type="SUPFAM" id="SSF52949">
    <property type="entry name" value="Macro domain-like"/>
    <property type="match status" value="1"/>
</dbReference>
<keyword evidence="2" id="KW-1185">Reference proteome</keyword>
<reference evidence="1 2" key="1">
    <citation type="submission" date="2017-12" db="EMBL/GenBank/DDBJ databases">
        <title>Complete genome sequence and characterization of bacteriophage phiP4-3 infecting Proteus pennea.</title>
        <authorList>
            <person name="He Y."/>
            <person name="Yang H."/>
        </authorList>
    </citation>
    <scope>NUCLEOTIDE SEQUENCE [LARGE SCALE GENOMIC DNA]</scope>
</reference>
<gene>
    <name evidence="1" type="ORF">phiP43_092</name>
</gene>
<dbReference type="Proteomes" id="UP000240538">
    <property type="component" value="Segment"/>
</dbReference>
<accession>A0A2I6PFE9</accession>
<evidence type="ECO:0000313" key="2">
    <source>
        <dbReference type="Proteomes" id="UP000240538"/>
    </source>
</evidence>
<evidence type="ECO:0000313" key="1">
    <source>
        <dbReference type="EMBL" id="AUM58450.1"/>
    </source>
</evidence>